<dbReference type="AlphaFoldDB" id="A0A6M0RFI4"/>
<comment type="caution">
    <text evidence="6">The sequence shown here is derived from an EMBL/GenBank/DDBJ whole genome shotgun (WGS) entry which is preliminary data.</text>
</comment>
<dbReference type="InterPro" id="IPR013780">
    <property type="entry name" value="Glyco_hydro_b"/>
</dbReference>
<evidence type="ECO:0000256" key="3">
    <source>
        <dbReference type="ARBA" id="ARBA00022679"/>
    </source>
</evidence>
<dbReference type="SUPFAM" id="SSF51445">
    <property type="entry name" value="(Trans)glycosidases"/>
    <property type="match status" value="1"/>
</dbReference>
<dbReference type="GO" id="GO:0005975">
    <property type="term" value="P:carbohydrate metabolic process"/>
    <property type="evidence" value="ECO:0007669"/>
    <property type="project" value="InterPro"/>
</dbReference>
<feature type="binding site" evidence="4">
    <location>
        <position position="455"/>
    </location>
    <ligand>
        <name>substrate</name>
    </ligand>
</feature>
<accession>A0A6M0RFI4</accession>
<feature type="binding site" evidence="4">
    <location>
        <begin position="239"/>
        <end position="241"/>
    </location>
    <ligand>
        <name>substrate</name>
    </ligand>
</feature>
<dbReference type="Gene3D" id="3.90.400.10">
    <property type="entry name" value="Oligo-1,6-glucosidase, Domain 2"/>
    <property type="match status" value="1"/>
</dbReference>
<feature type="domain" description="Glycosyl hydrolase family 13 catalytic" evidence="5">
    <location>
        <begin position="61"/>
        <end position="492"/>
    </location>
</feature>
<dbReference type="Pfam" id="PF00128">
    <property type="entry name" value="Alpha-amylase"/>
    <property type="match status" value="1"/>
</dbReference>
<keyword evidence="3" id="KW-0808">Transferase</keyword>
<organism evidence="6 7">
    <name type="scientific">Adonisia turfae CCMR0081</name>
    <dbReference type="NCBI Taxonomy" id="2292702"/>
    <lineage>
        <taxon>Bacteria</taxon>
        <taxon>Bacillati</taxon>
        <taxon>Cyanobacteriota</taxon>
        <taxon>Adonisia</taxon>
        <taxon>Adonisia turfae</taxon>
    </lineage>
</organism>
<dbReference type="InterPro" id="IPR033746">
    <property type="entry name" value="GGa_phosphorylase"/>
</dbReference>
<dbReference type="Gene3D" id="3.20.20.80">
    <property type="entry name" value="Glycosidases"/>
    <property type="match status" value="1"/>
</dbReference>
<dbReference type="GO" id="GO:0016757">
    <property type="term" value="F:glycosyltransferase activity"/>
    <property type="evidence" value="ECO:0007669"/>
    <property type="project" value="UniProtKB-KW"/>
</dbReference>
<keyword evidence="2" id="KW-0328">Glycosyltransferase</keyword>
<dbReference type="InterPro" id="IPR006047">
    <property type="entry name" value="GH13_cat_dom"/>
</dbReference>
<evidence type="ECO:0000256" key="4">
    <source>
        <dbReference type="PIRSR" id="PIRSR003059-2"/>
    </source>
</evidence>
<evidence type="ECO:0000256" key="2">
    <source>
        <dbReference type="ARBA" id="ARBA00022676"/>
    </source>
</evidence>
<feature type="binding site" evidence="4">
    <location>
        <begin position="348"/>
        <end position="349"/>
    </location>
    <ligand>
        <name>substrate</name>
    </ligand>
</feature>
<sequence length="603" mass="68712">MLTTSKAAISFERFTAKVYPLLKRVYAEKQIDSLLPRLYDMIQEELKSHSQEDLGKWDQDKILLITYGDSICSEDASPLQTLNQFLNTHLADTVTGVHILPFFPYSSDDGFAVIDFLEVNPRLGNWADVEAIGRNFNLMFDLVANHVSSKSDWFEQFKQDQLPGRNYFINLPKDTPTADVVRPRSSPVLTPVETIKGVQHVWTTFSADQVDLDYSNPDVFLEFIDIILAYARHGARYIRLDAVGFLWKSPGTCCIHLPETHALIQTFREILQMVDPGIALITETNVPNRENLSYFGDRNEAHMIYNFSLPPLLLNALMQGRADHLKTWMMSMPPAPIGCAYFNFTASHDGIGLRPTEGLLEDGEFQTLINTMRSFGAQISMRSKADGSESPYEINISLFDALQGTAQGPDQWQIERFICSQTVMMSLEGIPAFYIHSLLATPNDIEGMEATGHNRSINRHCWDKQRLDTLLENPESPQATVLAELSRLIQIRRQQKAFHPNATQYTLHPDNPALFAFWRQSLARDQSIFSIHNLSNQPHTLHLNELNLVNTDSWMDLISGESFDDLHGVYKLKPYQSVWLTNRPYYDAANTPDHVDLEFLYRT</sequence>
<dbReference type="Pfam" id="PF16657">
    <property type="entry name" value="Malt_amylase_C"/>
    <property type="match status" value="1"/>
</dbReference>
<name>A0A6M0RFI4_9CYAN</name>
<evidence type="ECO:0000313" key="6">
    <source>
        <dbReference type="EMBL" id="NEZ54613.1"/>
    </source>
</evidence>
<dbReference type="CDD" id="cd11356">
    <property type="entry name" value="AmyAc_Sucrose_phosphorylase-like_1"/>
    <property type="match status" value="1"/>
</dbReference>
<feature type="binding site" evidence="4">
    <location>
        <position position="146"/>
    </location>
    <ligand>
        <name>substrate</name>
    </ligand>
</feature>
<dbReference type="PANTHER" id="PTHR38784:SF1">
    <property type="entry name" value="SUCROSE PHOSPHORYLASE"/>
    <property type="match status" value="1"/>
</dbReference>
<keyword evidence="7" id="KW-1185">Reference proteome</keyword>
<dbReference type="Gene3D" id="2.60.40.1180">
    <property type="entry name" value="Golgi alpha-mannosidase II"/>
    <property type="match status" value="1"/>
</dbReference>
<evidence type="ECO:0000313" key="7">
    <source>
        <dbReference type="Proteomes" id="UP000481033"/>
    </source>
</evidence>
<feature type="binding site" evidence="4">
    <location>
        <position position="108"/>
    </location>
    <ligand>
        <name>substrate</name>
    </ligand>
</feature>
<dbReference type="InterPro" id="IPR032091">
    <property type="entry name" value="Malt_amylase-like_C"/>
</dbReference>
<protein>
    <submittedName>
        <fullName evidence="6">Alpha-amylase</fullName>
    </submittedName>
</protein>
<dbReference type="InterPro" id="IPR045857">
    <property type="entry name" value="O16G_dom_2"/>
</dbReference>
<proteinExistence type="inferred from homology"/>
<dbReference type="InterPro" id="IPR017853">
    <property type="entry name" value="GH"/>
</dbReference>
<dbReference type="SMART" id="SM00642">
    <property type="entry name" value="Aamy"/>
    <property type="match status" value="1"/>
</dbReference>
<dbReference type="PANTHER" id="PTHR38784">
    <property type="entry name" value="SUCROSE PHOSPHORYLASE"/>
    <property type="match status" value="1"/>
</dbReference>
<dbReference type="EMBL" id="QXHD01000003">
    <property type="protein sequence ID" value="NEZ54613.1"/>
    <property type="molecule type" value="Genomic_DNA"/>
</dbReference>
<evidence type="ECO:0000256" key="1">
    <source>
        <dbReference type="ARBA" id="ARBA00008452"/>
    </source>
</evidence>
<dbReference type="Proteomes" id="UP000481033">
    <property type="component" value="Unassembled WGS sequence"/>
</dbReference>
<gene>
    <name evidence="6" type="ORF">DXZ20_02680</name>
</gene>
<dbReference type="RefSeq" id="WP_163662376.1">
    <property type="nucleotide sequence ID" value="NZ_QXHD01000003.1"/>
</dbReference>
<dbReference type="PIRSF" id="PIRSF003059">
    <property type="entry name" value="Sucrose_phosphorylase"/>
    <property type="match status" value="1"/>
</dbReference>
<comment type="similarity">
    <text evidence="1">Belongs to the glycosyl hydrolase 13 family. Sucrose phosphorylase subfamily.</text>
</comment>
<reference evidence="6 7" key="1">
    <citation type="journal article" date="2020" name="Microb. Ecol.">
        <title>Ecogenomics of the Marine Benthic Filamentous Cyanobacterium Adonisia.</title>
        <authorList>
            <person name="Walter J.M."/>
            <person name="Coutinho F.H."/>
            <person name="Leomil L."/>
            <person name="Hargreaves P.I."/>
            <person name="Campeao M.E."/>
            <person name="Vieira V.V."/>
            <person name="Silva B.S."/>
            <person name="Fistarol G.O."/>
            <person name="Salomon P.S."/>
            <person name="Sawabe T."/>
            <person name="Mino S."/>
            <person name="Hosokawa M."/>
            <person name="Miyashita H."/>
            <person name="Maruyama F."/>
            <person name="van Verk M.C."/>
            <person name="Dutilh B.E."/>
            <person name="Thompson C.C."/>
            <person name="Thompson F.L."/>
        </authorList>
    </citation>
    <scope>NUCLEOTIDE SEQUENCE [LARGE SCALE GENOMIC DNA]</scope>
    <source>
        <strain evidence="6 7">CCMR0081</strain>
    </source>
</reference>
<dbReference type="InterPro" id="IPR016377">
    <property type="entry name" value="Sucrose_GGa_phosphorylase-rel"/>
</dbReference>
<evidence type="ECO:0000259" key="5">
    <source>
        <dbReference type="SMART" id="SM00642"/>
    </source>
</evidence>